<keyword evidence="1" id="KW-0812">Transmembrane</keyword>
<organism evidence="2 3">
    <name type="scientific">Penicillium thymicola</name>
    <dbReference type="NCBI Taxonomy" id="293382"/>
    <lineage>
        <taxon>Eukaryota</taxon>
        <taxon>Fungi</taxon>
        <taxon>Dikarya</taxon>
        <taxon>Ascomycota</taxon>
        <taxon>Pezizomycotina</taxon>
        <taxon>Eurotiomycetes</taxon>
        <taxon>Eurotiomycetidae</taxon>
        <taxon>Eurotiales</taxon>
        <taxon>Aspergillaceae</taxon>
        <taxon>Penicillium</taxon>
    </lineage>
</organism>
<accession>A0AAI9TB26</accession>
<proteinExistence type="predicted"/>
<feature type="transmembrane region" description="Helical" evidence="1">
    <location>
        <begin position="71"/>
        <end position="88"/>
    </location>
</feature>
<evidence type="ECO:0000256" key="1">
    <source>
        <dbReference type="SAM" id="Phobius"/>
    </source>
</evidence>
<keyword evidence="3" id="KW-1185">Reference proteome</keyword>
<dbReference type="Proteomes" id="UP001227192">
    <property type="component" value="Unassembled WGS sequence"/>
</dbReference>
<evidence type="ECO:0000313" key="3">
    <source>
        <dbReference type="Proteomes" id="UP001227192"/>
    </source>
</evidence>
<keyword evidence="1" id="KW-0472">Membrane</keyword>
<evidence type="ECO:0000313" key="2">
    <source>
        <dbReference type="EMBL" id="KAJ9483274.1"/>
    </source>
</evidence>
<sequence>MLTGFPATGSLFACNGSPNCHALLFPLYSLGRHSAKSSISPTVYHFISFVAFFFLFFFFFLRAAKLNYVRFENLCVVLSFFYPGFFLVKTDCRFVQHAFFRAPQRLSILNPFDRMQ</sequence>
<feature type="transmembrane region" description="Helical" evidence="1">
    <location>
        <begin position="46"/>
        <end position="64"/>
    </location>
</feature>
<reference evidence="2" key="1">
    <citation type="submission" date="2015-06" db="EMBL/GenBank/DDBJ databases">
        <authorList>
            <person name="Nguyen H."/>
        </authorList>
    </citation>
    <scope>NUCLEOTIDE SEQUENCE</scope>
    <source>
        <strain evidence="2">DAOM 180753</strain>
    </source>
</reference>
<keyword evidence="1" id="KW-1133">Transmembrane helix</keyword>
<protein>
    <submittedName>
        <fullName evidence="2">Uncharacterized protein</fullName>
    </submittedName>
</protein>
<gene>
    <name evidence="2" type="ORF">VN97_g10135</name>
</gene>
<reference evidence="2" key="2">
    <citation type="journal article" date="2016" name="Fungal Biol.">
        <title>Ochratoxin A production by Penicillium thymicola.</title>
        <authorList>
            <person name="Nguyen H.D.T."/>
            <person name="McMullin D.R."/>
            <person name="Ponomareva E."/>
            <person name="Riley R."/>
            <person name="Pomraning K.R."/>
            <person name="Baker S.E."/>
            <person name="Seifert K.A."/>
        </authorList>
    </citation>
    <scope>NUCLEOTIDE SEQUENCE</scope>
    <source>
        <strain evidence="2">DAOM 180753</strain>
    </source>
</reference>
<dbReference type="EMBL" id="LACB01000448">
    <property type="protein sequence ID" value="KAJ9483274.1"/>
    <property type="molecule type" value="Genomic_DNA"/>
</dbReference>
<comment type="caution">
    <text evidence="2">The sequence shown here is derived from an EMBL/GenBank/DDBJ whole genome shotgun (WGS) entry which is preliminary data.</text>
</comment>
<dbReference type="AlphaFoldDB" id="A0AAI9TB26"/>
<name>A0AAI9TB26_PENTH</name>